<proteinExistence type="predicted"/>
<organism evidence="1 2">
    <name type="scientific">Ascaris lumbricoides</name>
    <name type="common">Giant roundworm</name>
    <dbReference type="NCBI Taxonomy" id="6252"/>
    <lineage>
        <taxon>Eukaryota</taxon>
        <taxon>Metazoa</taxon>
        <taxon>Ecdysozoa</taxon>
        <taxon>Nematoda</taxon>
        <taxon>Chromadorea</taxon>
        <taxon>Rhabditida</taxon>
        <taxon>Spirurina</taxon>
        <taxon>Ascaridomorpha</taxon>
        <taxon>Ascaridoidea</taxon>
        <taxon>Ascarididae</taxon>
        <taxon>Ascaris</taxon>
    </lineage>
</organism>
<dbReference type="Proteomes" id="UP000036681">
    <property type="component" value="Unplaced"/>
</dbReference>
<protein>
    <submittedName>
        <fullName evidence="2">Pentatricopeptide repeat-containing protein</fullName>
    </submittedName>
</protein>
<name>A0A0M3IQ03_ASCLU</name>
<accession>A0A0M3IQ03</accession>
<evidence type="ECO:0000313" key="2">
    <source>
        <dbReference type="WBParaSite" id="ALUE_0002083101-mRNA-1"/>
    </source>
</evidence>
<reference evidence="2" key="1">
    <citation type="submission" date="2017-02" db="UniProtKB">
        <authorList>
            <consortium name="WormBaseParasite"/>
        </authorList>
    </citation>
    <scope>IDENTIFICATION</scope>
</reference>
<keyword evidence="1" id="KW-1185">Reference proteome</keyword>
<sequence length="79" mass="8832">MRIAKLVQSEGWFDIALDFIRCALSIDEAVYAVYLKMAHDSGEKAEDVTIAFKFRSSLRVRRSVFARDGCVNLAVCSNG</sequence>
<dbReference type="WBParaSite" id="ALUE_0002083101-mRNA-1">
    <property type="protein sequence ID" value="ALUE_0002083101-mRNA-1"/>
    <property type="gene ID" value="ALUE_0002083101"/>
</dbReference>
<evidence type="ECO:0000313" key="1">
    <source>
        <dbReference type="Proteomes" id="UP000036681"/>
    </source>
</evidence>
<dbReference type="AlphaFoldDB" id="A0A0M3IQ03"/>